<dbReference type="CDD" id="cd16935">
    <property type="entry name" value="HATPase_AgrC-ComD-like"/>
    <property type="match status" value="1"/>
</dbReference>
<dbReference type="PANTHER" id="PTHR40448">
    <property type="entry name" value="TWO-COMPONENT SENSOR HISTIDINE KINASE"/>
    <property type="match status" value="1"/>
</dbReference>
<dbReference type="SUPFAM" id="SSF55874">
    <property type="entry name" value="ATPase domain of HSP90 chaperone/DNA topoisomerase II/histidine kinase"/>
    <property type="match status" value="1"/>
</dbReference>
<sequence>MALTSYDITCGLLNILGTYSIYKFMKVFFMKVRTNCTVEVLSYVLYYIIWNSVLFIFKIPAVMIVCNLICFYIITLNYEASIKSRLLAITYMYAMLCFSEIFISSLTGYLKQGDAFSRSEYSSIVGQIETQLLVYAIVLVIGNYTNIKRGVEIPISRWIFIFSIPLGSFYIIFTILRFNNMNPAKTMSCVIALMGLNIATFYLYDSLAAYYEERLDKMLLRKQNEYYAKQFEMMNQSSESFRAMRHDLKNHLIVLDMFLKDGDAGKASEYISKIVDTCYGEKRLVESGNIEIDSILNFKLDEAYTKGIDLTYDLNIPSSIAVEPLDLVAILGNLLDNAIAACSKVTEERKISFSFRYSRNKMYIHVSNPFYGKVLYKNSKIVTSNSDKQNHGIGLSSVQSIIHKYDGTMEISHEDNVFNVDILMYIDG</sequence>
<evidence type="ECO:0000256" key="1">
    <source>
        <dbReference type="SAM" id="Phobius"/>
    </source>
</evidence>
<feature type="transmembrane region" description="Helical" evidence="1">
    <location>
        <begin position="159"/>
        <end position="178"/>
    </location>
</feature>
<feature type="transmembrane region" description="Helical" evidence="1">
    <location>
        <begin position="6"/>
        <end position="25"/>
    </location>
</feature>
<reference evidence="4 5" key="1">
    <citation type="submission" date="2016-10" db="EMBL/GenBank/DDBJ databases">
        <authorList>
            <person name="de Groot N.N."/>
        </authorList>
    </citation>
    <scope>NUCLEOTIDE SEQUENCE [LARGE SCALE GENOMIC DNA]</scope>
    <source>
        <strain evidence="4 5">743A</strain>
    </source>
</reference>
<organism evidence="4 5">
    <name type="scientific">Anaeromicropila populeti</name>
    <dbReference type="NCBI Taxonomy" id="37658"/>
    <lineage>
        <taxon>Bacteria</taxon>
        <taxon>Bacillati</taxon>
        <taxon>Bacillota</taxon>
        <taxon>Clostridia</taxon>
        <taxon>Lachnospirales</taxon>
        <taxon>Lachnospiraceae</taxon>
        <taxon>Anaeromicropila</taxon>
    </lineage>
</organism>
<protein>
    <submittedName>
        <fullName evidence="4">GHKL domain-containing protein</fullName>
    </submittedName>
</protein>
<dbReference type="Gene3D" id="3.30.565.10">
    <property type="entry name" value="Histidine kinase-like ATPase, C-terminal domain"/>
    <property type="match status" value="1"/>
</dbReference>
<evidence type="ECO:0000313" key="4">
    <source>
        <dbReference type="EMBL" id="SFR81954.1"/>
    </source>
</evidence>
<accession>A0A1I6JSI4</accession>
<evidence type="ECO:0000259" key="2">
    <source>
        <dbReference type="Pfam" id="PF14501"/>
    </source>
</evidence>
<keyword evidence="5" id="KW-1185">Reference proteome</keyword>
<dbReference type="GO" id="GO:0042802">
    <property type="term" value="F:identical protein binding"/>
    <property type="evidence" value="ECO:0007669"/>
    <property type="project" value="TreeGrafter"/>
</dbReference>
<keyword evidence="1" id="KW-1133">Transmembrane helix</keyword>
<dbReference type="InterPro" id="IPR039506">
    <property type="entry name" value="SPOB_a"/>
</dbReference>
<dbReference type="Proteomes" id="UP000199659">
    <property type="component" value="Unassembled WGS sequence"/>
</dbReference>
<dbReference type="OrthoDB" id="9816523at2"/>
<keyword evidence="1" id="KW-0812">Transmembrane</keyword>
<dbReference type="AlphaFoldDB" id="A0A1I6JSI4"/>
<dbReference type="Gene3D" id="1.10.287.130">
    <property type="match status" value="1"/>
</dbReference>
<name>A0A1I6JSI4_9FIRM</name>
<evidence type="ECO:0000259" key="3">
    <source>
        <dbReference type="Pfam" id="PF14689"/>
    </source>
</evidence>
<dbReference type="InterPro" id="IPR032834">
    <property type="entry name" value="NatK-like_C"/>
</dbReference>
<dbReference type="Pfam" id="PF14501">
    <property type="entry name" value="HATPase_c_5"/>
    <property type="match status" value="1"/>
</dbReference>
<feature type="domain" description="Sensor histidine kinase NatK-like C-terminal" evidence="2">
    <location>
        <begin position="323"/>
        <end position="424"/>
    </location>
</feature>
<feature type="transmembrane region" description="Helical" evidence="1">
    <location>
        <begin position="130"/>
        <end position="147"/>
    </location>
</feature>
<feature type="transmembrane region" description="Helical" evidence="1">
    <location>
        <begin position="55"/>
        <end position="74"/>
    </location>
</feature>
<feature type="transmembrane region" description="Helical" evidence="1">
    <location>
        <begin position="86"/>
        <end position="110"/>
    </location>
</feature>
<evidence type="ECO:0000313" key="5">
    <source>
        <dbReference type="Proteomes" id="UP000199659"/>
    </source>
</evidence>
<proteinExistence type="predicted"/>
<dbReference type="STRING" id="37658.SAMN05661086_01958"/>
<dbReference type="InterPro" id="IPR036890">
    <property type="entry name" value="HATPase_C_sf"/>
</dbReference>
<keyword evidence="1" id="KW-0472">Membrane</keyword>
<feature type="domain" description="SpoOB alpha-helical" evidence="3">
    <location>
        <begin position="231"/>
        <end position="283"/>
    </location>
</feature>
<dbReference type="PANTHER" id="PTHR40448:SF1">
    <property type="entry name" value="TWO-COMPONENT SENSOR HISTIDINE KINASE"/>
    <property type="match status" value="1"/>
</dbReference>
<gene>
    <name evidence="4" type="ORF">SAMN05661086_01958</name>
</gene>
<dbReference type="Pfam" id="PF14689">
    <property type="entry name" value="SPOB_a"/>
    <property type="match status" value="1"/>
</dbReference>
<feature type="transmembrane region" description="Helical" evidence="1">
    <location>
        <begin position="190"/>
        <end position="211"/>
    </location>
</feature>
<dbReference type="EMBL" id="FOYZ01000006">
    <property type="protein sequence ID" value="SFR81954.1"/>
    <property type="molecule type" value="Genomic_DNA"/>
</dbReference>